<sequence length="103" mass="10340">MIVKILLLTGADNHLGTLILIGMRTGHGSGTGCGTGYGCGTGTLTGILTGVGTATGCDLGTVKEKSVSVSNSIKPNQYQSVSVLRPSVSASTSFKAISPILEN</sequence>
<protein>
    <submittedName>
        <fullName evidence="1">Uncharacterized protein</fullName>
    </submittedName>
</protein>
<dbReference type="Proteomes" id="UP000276133">
    <property type="component" value="Unassembled WGS sequence"/>
</dbReference>
<evidence type="ECO:0000313" key="1">
    <source>
        <dbReference type="EMBL" id="RNA27005.1"/>
    </source>
</evidence>
<gene>
    <name evidence="1" type="ORF">BpHYR1_015396</name>
</gene>
<dbReference type="EMBL" id="REGN01002618">
    <property type="protein sequence ID" value="RNA27005.1"/>
    <property type="molecule type" value="Genomic_DNA"/>
</dbReference>
<dbReference type="AlphaFoldDB" id="A0A3M7RUJ5"/>
<evidence type="ECO:0000313" key="2">
    <source>
        <dbReference type="Proteomes" id="UP000276133"/>
    </source>
</evidence>
<name>A0A3M7RUJ5_BRAPC</name>
<accession>A0A3M7RUJ5</accession>
<comment type="caution">
    <text evidence="1">The sequence shown here is derived from an EMBL/GenBank/DDBJ whole genome shotgun (WGS) entry which is preliminary data.</text>
</comment>
<keyword evidence="2" id="KW-1185">Reference proteome</keyword>
<reference evidence="1 2" key="1">
    <citation type="journal article" date="2018" name="Sci. Rep.">
        <title>Genomic signatures of local adaptation to the degree of environmental predictability in rotifers.</title>
        <authorList>
            <person name="Franch-Gras L."/>
            <person name="Hahn C."/>
            <person name="Garcia-Roger E.M."/>
            <person name="Carmona M.J."/>
            <person name="Serra M."/>
            <person name="Gomez A."/>
        </authorList>
    </citation>
    <scope>NUCLEOTIDE SEQUENCE [LARGE SCALE GENOMIC DNA]</scope>
    <source>
        <strain evidence="1">HYR1</strain>
    </source>
</reference>
<proteinExistence type="predicted"/>
<organism evidence="1 2">
    <name type="scientific">Brachionus plicatilis</name>
    <name type="common">Marine rotifer</name>
    <name type="synonym">Brachionus muelleri</name>
    <dbReference type="NCBI Taxonomy" id="10195"/>
    <lineage>
        <taxon>Eukaryota</taxon>
        <taxon>Metazoa</taxon>
        <taxon>Spiralia</taxon>
        <taxon>Gnathifera</taxon>
        <taxon>Rotifera</taxon>
        <taxon>Eurotatoria</taxon>
        <taxon>Monogononta</taxon>
        <taxon>Pseudotrocha</taxon>
        <taxon>Ploima</taxon>
        <taxon>Brachionidae</taxon>
        <taxon>Brachionus</taxon>
    </lineage>
</organism>